<evidence type="ECO:0000313" key="5">
    <source>
        <dbReference type="Proteomes" id="UP000290037"/>
    </source>
</evidence>
<dbReference type="InterPro" id="IPR036278">
    <property type="entry name" value="Sialidase_sf"/>
</dbReference>
<evidence type="ECO:0000259" key="1">
    <source>
        <dbReference type="Pfam" id="PF13088"/>
    </source>
</evidence>
<dbReference type="STRING" id="573501.SAMN04487999_3355"/>
<dbReference type="Pfam" id="PF13088">
    <property type="entry name" value="BNR_2"/>
    <property type="match status" value="1"/>
</dbReference>
<keyword evidence="5" id="KW-1185">Reference proteome</keyword>
<dbReference type="OrthoDB" id="41724at2"/>
<name>A0A1M5ZPQ9_9FLAO</name>
<protein>
    <submittedName>
        <fullName evidence="2 3">Neuraminidase</fullName>
    </submittedName>
</protein>
<dbReference type="EMBL" id="FQXT01000007">
    <property type="protein sequence ID" value="SHI26184.1"/>
    <property type="molecule type" value="Genomic_DNA"/>
</dbReference>
<dbReference type="AlphaFoldDB" id="A0A1M5ZPQ9"/>
<evidence type="ECO:0000313" key="3">
    <source>
        <dbReference type="EMBL" id="SHI26184.1"/>
    </source>
</evidence>
<dbReference type="RefSeq" id="WP_072985069.1">
    <property type="nucleotide sequence ID" value="NZ_CP084318.1"/>
</dbReference>
<reference evidence="3" key="1">
    <citation type="submission" date="2016-11" db="EMBL/GenBank/DDBJ databases">
        <authorList>
            <person name="Jaros S."/>
            <person name="Januszkiewicz K."/>
            <person name="Wedrychowicz H."/>
        </authorList>
    </citation>
    <scope>NUCLEOTIDE SEQUENCE [LARGE SCALE GENOMIC DNA]</scope>
    <source>
        <strain evidence="3">DSM 19859</strain>
    </source>
</reference>
<evidence type="ECO:0000313" key="4">
    <source>
        <dbReference type="Proteomes" id="UP000184240"/>
    </source>
</evidence>
<reference evidence="4" key="2">
    <citation type="submission" date="2016-11" db="EMBL/GenBank/DDBJ databases">
        <authorList>
            <person name="Varghese N."/>
            <person name="Submissions S."/>
        </authorList>
    </citation>
    <scope>NUCLEOTIDE SEQUENCE [LARGE SCALE GENOMIC DNA]</scope>
    <source>
        <strain evidence="4">DSM 19859</strain>
    </source>
</reference>
<dbReference type="InterPro" id="IPR011040">
    <property type="entry name" value="Sialidase"/>
</dbReference>
<dbReference type="Proteomes" id="UP000290037">
    <property type="component" value="Unassembled WGS sequence"/>
</dbReference>
<dbReference type="CDD" id="cd15482">
    <property type="entry name" value="Sialidase_non-viral"/>
    <property type="match status" value="1"/>
</dbReference>
<organism evidence="3 4">
    <name type="scientific">Leeuwenhoekiella palythoae</name>
    <dbReference type="NCBI Taxonomy" id="573501"/>
    <lineage>
        <taxon>Bacteria</taxon>
        <taxon>Pseudomonadati</taxon>
        <taxon>Bacteroidota</taxon>
        <taxon>Flavobacteriia</taxon>
        <taxon>Flavobacteriales</taxon>
        <taxon>Flavobacteriaceae</taxon>
        <taxon>Leeuwenhoekiella</taxon>
    </lineage>
</organism>
<proteinExistence type="predicted"/>
<gene>
    <name evidence="2" type="ORF">DSM01_3148</name>
    <name evidence="3" type="ORF">SAMN04487999_3355</name>
</gene>
<dbReference type="PROSITE" id="PS51257">
    <property type="entry name" value="PROKAR_LIPOPROTEIN"/>
    <property type="match status" value="1"/>
</dbReference>
<dbReference type="Proteomes" id="UP000184240">
    <property type="component" value="Unassembled WGS sequence"/>
</dbReference>
<dbReference type="PANTHER" id="PTHR43752:SF2">
    <property type="entry name" value="BNR_ASP-BOX REPEAT FAMILY PROTEIN"/>
    <property type="match status" value="1"/>
</dbReference>
<dbReference type="Gene3D" id="2.120.10.10">
    <property type="match status" value="1"/>
</dbReference>
<feature type="domain" description="Sialidase" evidence="1">
    <location>
        <begin position="57"/>
        <end position="334"/>
    </location>
</feature>
<evidence type="ECO:0000313" key="2">
    <source>
        <dbReference type="EMBL" id="RXG27338.1"/>
    </source>
</evidence>
<dbReference type="SUPFAM" id="SSF50939">
    <property type="entry name" value="Sialidases"/>
    <property type="match status" value="1"/>
</dbReference>
<sequence length="351" mass="39010">MHLEKIKAHVVVLVLGVFTACQTSETPKLRIVQEGFIYEEAPFPQCHASTLVEAQDGSIIAAWFGGEYERHPDVSIYQSKLTDTVWSTPQKIADGKVENDTLSYPTWNPVLFKNAENTLMLYYKEGPSPSSWWGKWKTSEDNGASWSAAEQLPDGILGPIKNKPIQLANGSIVSPSSVESEDGAVWKSHIELSSDNGYSWERVRIPSADTVKVIQPTLIQLKNGNLKALLRSDQNYILESESSDQGKTWSEATKGTMLNPNSGIDAVTLKSGNFLLVYNPTEAGADWSDGRNKLNLAYSTDGSHWEDVLQLEDEAEGEFSYPAIIQDSEGLVHITYTHNRSKIKYLQLKLE</sequence>
<reference evidence="2 5" key="3">
    <citation type="submission" date="2018-07" db="EMBL/GenBank/DDBJ databases">
        <title>Leeuwenhoekiella genomics.</title>
        <authorList>
            <person name="Tahon G."/>
            <person name="Willems A."/>
        </authorList>
    </citation>
    <scope>NUCLEOTIDE SEQUENCE [LARGE SCALE GENOMIC DNA]</scope>
    <source>
        <strain evidence="2 5">LMG 24856</strain>
    </source>
</reference>
<dbReference type="EMBL" id="QOVN01000008">
    <property type="protein sequence ID" value="RXG27338.1"/>
    <property type="molecule type" value="Genomic_DNA"/>
</dbReference>
<accession>A0A1M5ZPQ9</accession>
<dbReference type="PANTHER" id="PTHR43752">
    <property type="entry name" value="BNR/ASP-BOX REPEAT FAMILY PROTEIN"/>
    <property type="match status" value="1"/>
</dbReference>